<evidence type="ECO:0000313" key="1">
    <source>
        <dbReference type="EMBL" id="CUQ66321.1"/>
    </source>
</evidence>
<accession>A0A0S4KPF5</accession>
<dbReference type="KEGG" id="nio:NITINOP_1346"/>
<reference evidence="2" key="1">
    <citation type="submission" date="2015-09" db="EMBL/GenBank/DDBJ databases">
        <authorList>
            <person name="Daims H."/>
        </authorList>
    </citation>
    <scope>NUCLEOTIDE SEQUENCE [LARGE SCALE GENOMIC DNA]</scope>
</reference>
<evidence type="ECO:0000313" key="2">
    <source>
        <dbReference type="Proteomes" id="UP000066284"/>
    </source>
</evidence>
<dbReference type="AlphaFoldDB" id="A0A0S4KPF5"/>
<dbReference type="OrthoDB" id="9842188at2"/>
<protein>
    <submittedName>
        <fullName evidence="1">Uncharacterized protein</fullName>
    </submittedName>
</protein>
<dbReference type="RefSeq" id="WP_062484299.1">
    <property type="nucleotide sequence ID" value="NZ_LN885086.1"/>
</dbReference>
<name>A0A0S4KPF5_9BACT</name>
<proteinExistence type="predicted"/>
<sequence>MPKSALRKEKWTLSFDPALKSVVVKAAKRRGVYPVTVLENLVREKFNPYGHTDVEDSAAYVATLRKQGRKQSDDAFLDEIEAWQKSRSS</sequence>
<organism evidence="1 2">
    <name type="scientific">Candidatus Nitrospira inopinata</name>
    <dbReference type="NCBI Taxonomy" id="1715989"/>
    <lineage>
        <taxon>Bacteria</taxon>
        <taxon>Pseudomonadati</taxon>
        <taxon>Nitrospirota</taxon>
        <taxon>Nitrospiria</taxon>
        <taxon>Nitrospirales</taxon>
        <taxon>Nitrospiraceae</taxon>
        <taxon>Nitrospira</taxon>
    </lineage>
</organism>
<gene>
    <name evidence="1" type="ORF">NITINOP_1346</name>
</gene>
<dbReference type="STRING" id="1715989.NITINOP_1346"/>
<keyword evidence="2" id="KW-1185">Reference proteome</keyword>
<dbReference type="EMBL" id="LN885086">
    <property type="protein sequence ID" value="CUQ66321.1"/>
    <property type="molecule type" value="Genomic_DNA"/>
</dbReference>
<dbReference type="Proteomes" id="UP000066284">
    <property type="component" value="Chromosome 1"/>
</dbReference>